<keyword evidence="3" id="KW-1185">Reference proteome</keyword>
<dbReference type="OrthoDB" id="387392at2"/>
<sequence length="714" mass="79003">MKKLLSILGAISLVATSGSYAVACGAKNNADSENENASVDDKARAEILTQYAKALFVNQNSPKDLGMNIGDEKEKYSEYHYSPSLYFEEAKSTKIKDLAFVNDINATYKKDSTINLSAAVSEYFDSNLVSNNLEANSGIYKGGVIGKDTGEMDSTLNMLLQTVTGFLGDPTKFVEQLPNLYKLVYGFKDAIKGFLTSDLKNQIKEILSNDVLKKFEEAFSPIKEGENYVSIIQSSVIDLANSFNGLLNKSDVVSDFDTASKSISKNIKALISGQASFSFDLTSIKHLPGIIKFVTVLLNYIDQYSYDDLTSKLIDKNTVLDNKTKVLEKGNVKNQFDIKKWLNVIDEIVNDNQKKGLTALKNTLGIIFVTRDDKAKSDDDEDGLGEDTQESFLNEEYSNKNEIYGKLLGDIAIEALFNGEKSITIEELGQTFYYSTLIKSLINTCTIYTNSALDGLLSALIMAYDNLPELLKNLIDSVGKENWSDFTQDILGNLYDNEIPNFISLKKAFGKPLYKLPSLLSSLFGGESDSSESEPNNEGNFDESKSYLGDFLSHKSIKEIVNDVKTNITNNYPTDSENPIKFSTLSSFFKSLYTDNTLSKALDSEDLLQALGLNSDGTVKSNSPFFHLDAFLKENSYLISGAIKLINKYTNDLKSEIGDIKKIFSDLRKDITVTYKISSPENIAFTASYGTIKNTFKIKLIDSNGKKAIASISL</sequence>
<dbReference type="RefSeq" id="WP_075048261.1">
    <property type="nucleotide sequence ID" value="NZ_CP012328.1"/>
</dbReference>
<name>A0A0K1P706_9MOLU</name>
<gene>
    <name evidence="2" type="ORF">STURON_00421</name>
</gene>
<evidence type="ECO:0000313" key="2">
    <source>
        <dbReference type="EMBL" id="AKU79667.1"/>
    </source>
</evidence>
<evidence type="ECO:0000256" key="1">
    <source>
        <dbReference type="SAM" id="SignalP"/>
    </source>
</evidence>
<dbReference type="KEGG" id="stur:STURON_00421"/>
<protein>
    <recommendedName>
        <fullName evidence="4">MOLPALP family lipoprotein</fullName>
    </recommendedName>
</protein>
<dbReference type="InterPro" id="IPR054816">
    <property type="entry name" value="Lipoprotein_mollicutes-type_CS"/>
</dbReference>
<dbReference type="AlphaFoldDB" id="A0A0K1P706"/>
<organism evidence="2 3">
    <name type="scientific">Spiroplasma turonicum</name>
    <dbReference type="NCBI Taxonomy" id="216946"/>
    <lineage>
        <taxon>Bacteria</taxon>
        <taxon>Bacillati</taxon>
        <taxon>Mycoplasmatota</taxon>
        <taxon>Mollicutes</taxon>
        <taxon>Entomoplasmatales</taxon>
        <taxon>Spiroplasmataceae</taxon>
        <taxon>Spiroplasma</taxon>
    </lineage>
</organism>
<keyword evidence="1" id="KW-0732">Signal</keyword>
<evidence type="ECO:0008006" key="4">
    <source>
        <dbReference type="Google" id="ProtNLM"/>
    </source>
</evidence>
<proteinExistence type="predicted"/>
<feature type="signal peptide" evidence="1">
    <location>
        <begin position="1"/>
        <end position="21"/>
    </location>
</feature>
<evidence type="ECO:0000313" key="3">
    <source>
        <dbReference type="Proteomes" id="UP000067243"/>
    </source>
</evidence>
<dbReference type="PATRIC" id="fig|216946.3.peg.421"/>
<dbReference type="Proteomes" id="UP000067243">
    <property type="component" value="Chromosome"/>
</dbReference>
<dbReference type="EMBL" id="CP012328">
    <property type="protein sequence ID" value="AKU79667.1"/>
    <property type="molecule type" value="Genomic_DNA"/>
</dbReference>
<dbReference type="NCBIfam" id="NF038029">
    <property type="entry name" value="LP_plasma"/>
    <property type="match status" value="1"/>
</dbReference>
<accession>A0A0K1P706</accession>
<feature type="chain" id="PRO_5009779627" description="MOLPALP family lipoprotein" evidence="1">
    <location>
        <begin position="22"/>
        <end position="714"/>
    </location>
</feature>
<reference evidence="2 3" key="1">
    <citation type="journal article" date="2015" name="Genome Announc.">
        <title>Complete Genome Sequence of Spiroplasma turonicum Strain Tab4cT, a Parasite of a Horse Fly, Haematopota sp. (Diptera: Tabanidae).</title>
        <authorList>
            <person name="Davis R.E."/>
            <person name="Shao J."/>
            <person name="Zhao Y."/>
            <person name="Gasparich G.E."/>
            <person name="Gaynor B.J."/>
            <person name="Donofrio N."/>
        </authorList>
    </citation>
    <scope>NUCLEOTIDE SEQUENCE [LARGE SCALE GENOMIC DNA]</scope>
    <source>
        <strain evidence="2 3">Tab4c</strain>
    </source>
</reference>